<sequence>MSKRAILHVGVHKTGTTSIQAFAERHRSILRERGIDFYTGVHLPNNHVELHVAAMRPERLSPFKMDNELVVDESYREAVRDKLHAYVNSSDAERIVFSSEGLSYLRYADEMERLKSLIPTSQIEILFYVRDREAFLRSYRREMRRHRLPETIDPDSYAYTADNTWLANFAERIEAFSRSFGAENVAVIDYDRELGAHGNIIPSFLRALKVEDAFDPASWRDLFLNTSDSPN</sequence>
<dbReference type="InterPro" id="IPR027417">
    <property type="entry name" value="P-loop_NTPase"/>
</dbReference>
<dbReference type="EMBL" id="JACHIH010000065">
    <property type="protein sequence ID" value="MBB5050043.1"/>
    <property type="molecule type" value="Genomic_DNA"/>
</dbReference>
<comment type="caution">
    <text evidence="1">The sequence shown here is derived from an EMBL/GenBank/DDBJ whole genome shotgun (WGS) entry which is preliminary data.</text>
</comment>
<dbReference type="AlphaFoldDB" id="A0A7W8E1D1"/>
<organism evidence="1 2">
    <name type="scientific">Rhodopseudomonas rhenobacensis</name>
    <dbReference type="NCBI Taxonomy" id="87461"/>
    <lineage>
        <taxon>Bacteria</taxon>
        <taxon>Pseudomonadati</taxon>
        <taxon>Pseudomonadota</taxon>
        <taxon>Alphaproteobacteria</taxon>
        <taxon>Hyphomicrobiales</taxon>
        <taxon>Nitrobacteraceae</taxon>
        <taxon>Rhodopseudomonas</taxon>
    </lineage>
</organism>
<name>A0A7W8E1D1_9BRAD</name>
<evidence type="ECO:0008006" key="3">
    <source>
        <dbReference type="Google" id="ProtNLM"/>
    </source>
</evidence>
<dbReference type="Gene3D" id="3.40.50.300">
    <property type="entry name" value="P-loop containing nucleotide triphosphate hydrolases"/>
    <property type="match status" value="1"/>
</dbReference>
<dbReference type="Proteomes" id="UP000542353">
    <property type="component" value="Unassembled WGS sequence"/>
</dbReference>
<dbReference type="RefSeq" id="WP_184262926.1">
    <property type="nucleotide sequence ID" value="NZ_JACHIH010000065.1"/>
</dbReference>
<keyword evidence="2" id="KW-1185">Reference proteome</keyword>
<accession>A0A7W8E1D1</accession>
<reference evidence="1 2" key="1">
    <citation type="submission" date="2020-08" db="EMBL/GenBank/DDBJ databases">
        <title>Genomic Encyclopedia of Type Strains, Phase IV (KMG-IV): sequencing the most valuable type-strain genomes for metagenomic binning, comparative biology and taxonomic classification.</title>
        <authorList>
            <person name="Goeker M."/>
        </authorList>
    </citation>
    <scope>NUCLEOTIDE SEQUENCE [LARGE SCALE GENOMIC DNA]</scope>
    <source>
        <strain evidence="1 2">DSM 12706</strain>
    </source>
</reference>
<evidence type="ECO:0000313" key="2">
    <source>
        <dbReference type="Proteomes" id="UP000542353"/>
    </source>
</evidence>
<protein>
    <recommendedName>
        <fullName evidence="3">Sulfotransferase family protein</fullName>
    </recommendedName>
</protein>
<dbReference type="SUPFAM" id="SSF52540">
    <property type="entry name" value="P-loop containing nucleoside triphosphate hydrolases"/>
    <property type="match status" value="1"/>
</dbReference>
<evidence type="ECO:0000313" key="1">
    <source>
        <dbReference type="EMBL" id="MBB5050043.1"/>
    </source>
</evidence>
<gene>
    <name evidence="1" type="ORF">HNR60_004831</name>
</gene>
<proteinExistence type="predicted"/>